<dbReference type="OrthoDB" id="9806824at2"/>
<dbReference type="SUPFAM" id="SSF53448">
    <property type="entry name" value="Nucleotide-diphospho-sugar transferases"/>
    <property type="match status" value="1"/>
</dbReference>
<feature type="transmembrane region" description="Helical" evidence="16">
    <location>
        <begin position="516"/>
        <end position="535"/>
    </location>
</feature>
<evidence type="ECO:0000256" key="4">
    <source>
        <dbReference type="ARBA" id="ARBA00012539"/>
    </source>
</evidence>
<comment type="similarity">
    <text evidence="3">Belongs to the glycosyltransferase 2 family.</text>
</comment>
<evidence type="ECO:0000256" key="2">
    <source>
        <dbReference type="ARBA" id="ARBA00005186"/>
    </source>
</evidence>
<evidence type="ECO:0000259" key="18">
    <source>
        <dbReference type="Pfam" id="PF07238"/>
    </source>
</evidence>
<evidence type="ECO:0000256" key="3">
    <source>
        <dbReference type="ARBA" id="ARBA00006739"/>
    </source>
</evidence>
<dbReference type="GO" id="GO:0030244">
    <property type="term" value="P:cellulose biosynthetic process"/>
    <property type="evidence" value="ECO:0007669"/>
    <property type="project" value="UniProtKB-KW"/>
</dbReference>
<evidence type="ECO:0000256" key="13">
    <source>
        <dbReference type="ARBA" id="ARBA00022989"/>
    </source>
</evidence>
<feature type="domain" description="Glycosyltransferase 2-like" evidence="17">
    <location>
        <begin position="136"/>
        <end position="324"/>
    </location>
</feature>
<feature type="transmembrane region" description="Helical" evidence="16">
    <location>
        <begin position="56"/>
        <end position="74"/>
    </location>
</feature>
<keyword evidence="13 16" id="KW-1133">Transmembrane helix</keyword>
<dbReference type="NCBIfam" id="TIGR03030">
    <property type="entry name" value="CelA"/>
    <property type="match status" value="1"/>
</dbReference>
<dbReference type="InterPro" id="IPR001173">
    <property type="entry name" value="Glyco_trans_2-like"/>
</dbReference>
<keyword evidence="14 16" id="KW-0472">Membrane</keyword>
<dbReference type="UniPathway" id="UPA00694"/>
<protein>
    <recommendedName>
        <fullName evidence="5 16">Cellulose synthase catalytic subunit [UDP-forming]</fullName>
        <ecNumber evidence="4 16">2.4.1.12</ecNumber>
    </recommendedName>
</protein>
<evidence type="ECO:0000256" key="16">
    <source>
        <dbReference type="RuleBase" id="RU365020"/>
    </source>
</evidence>
<evidence type="ECO:0000256" key="11">
    <source>
        <dbReference type="ARBA" id="ARBA00022692"/>
    </source>
</evidence>
<dbReference type="CDD" id="cd06421">
    <property type="entry name" value="CESA_CelA_like"/>
    <property type="match status" value="1"/>
</dbReference>
<dbReference type="GO" id="GO:0035438">
    <property type="term" value="F:cyclic-di-GMP binding"/>
    <property type="evidence" value="ECO:0007669"/>
    <property type="project" value="InterPro"/>
</dbReference>
<sequence length="733" mass="83741">MLRLAAFVIVCALIALAALPVDNIAQIQLSVGILLTLLLLRPLAYRRPPFDDLGRFLRILFIVLALLLSIRYFWWRTSSTLPTQDIASLLAGLLLYGAELFAFIVMVVGAFVSIHPLNRPILPMPDDRSTWPTVDVLVPTYNESDSLLETTLLGALGIDYPANKIRIYLLDDGSTRAKRIQSDPERAREARERHRRLKKLCTKLGVRYLTRERNESAKAGNLNHALDYIQGEFILILDADHIPTRDILTNTLGWLICDPGIFLVQSPHFFVTPDPIEKNLKTFQQMPSEQEMFYTNVQRGMDFWNASFFCGAAAVLRRRHLDEIGGIKGQTITEDAETALALHARGYRSAYIWRPMIAGLQPENFISFVKQRTRWAQGMTQILILSNPLRIPGLSWWQRLAYLNSMLFWLFPFARIVFLCAPLAYLFLGLGIYNASINEVLILALPHVLSVVMLSDYLYGNARWVFVSEFYEQLLALFLIRPLIQVLRSPRHPQFEVTAKGEIQDQDHISPLIRPLYSMIGLTTIGLAIGVWRYFESPWERDTVILTMTWASINLIMLLGSLGALVERQQRRVAVRIPCRYPAQIQAAGRLIEGETEDLSVTGIGLIIKAEDAEWLRRHPPDWVRLQGTSIKTGRIAVRLQNIRAHAETAQLGLLLVAPTLDDCQAIVSLAYSGSERWRDMLRQRNRRVGVLKPLVFLFALMFRYLGDHLRLRWQAVLIWMRTHFPFGSRVIR</sequence>
<keyword evidence="8 16" id="KW-0973">c-di-GMP</keyword>
<feature type="transmembrane region" description="Helical" evidence="16">
    <location>
        <begin position="86"/>
        <end position="114"/>
    </location>
</feature>
<dbReference type="InterPro" id="IPR029044">
    <property type="entry name" value="Nucleotide-diphossugar_trans"/>
</dbReference>
<dbReference type="InterPro" id="IPR003919">
    <property type="entry name" value="Cell_synth_A"/>
</dbReference>
<dbReference type="AlphaFoldDB" id="A0A6N8E9Y4"/>
<evidence type="ECO:0000256" key="1">
    <source>
        <dbReference type="ARBA" id="ARBA00004429"/>
    </source>
</evidence>
<proteinExistence type="inferred from homology"/>
<evidence type="ECO:0000256" key="10">
    <source>
        <dbReference type="ARBA" id="ARBA00022679"/>
    </source>
</evidence>
<comment type="cofactor">
    <cofactor evidence="16">
        <name>Mg(2+)</name>
        <dbReference type="ChEBI" id="CHEBI:18420"/>
    </cofactor>
</comment>
<keyword evidence="20" id="KW-1185">Reference proteome</keyword>
<dbReference type="GO" id="GO:0016760">
    <property type="term" value="F:cellulose synthase (UDP-forming) activity"/>
    <property type="evidence" value="ECO:0007669"/>
    <property type="project" value="UniProtKB-EC"/>
</dbReference>
<comment type="catalytic activity">
    <reaction evidence="15 16">
        <text>[(1-&gt;4)-beta-D-glucosyl](n) + UDP-alpha-D-glucose = [(1-&gt;4)-beta-D-glucosyl](n+1) + UDP + H(+)</text>
        <dbReference type="Rhea" id="RHEA:19929"/>
        <dbReference type="Rhea" id="RHEA-COMP:10033"/>
        <dbReference type="Rhea" id="RHEA-COMP:10034"/>
        <dbReference type="ChEBI" id="CHEBI:15378"/>
        <dbReference type="ChEBI" id="CHEBI:18246"/>
        <dbReference type="ChEBI" id="CHEBI:58223"/>
        <dbReference type="ChEBI" id="CHEBI:58885"/>
        <dbReference type="EC" id="2.4.1.12"/>
    </reaction>
</comment>
<dbReference type="PANTHER" id="PTHR43867:SF2">
    <property type="entry name" value="CELLULOSE SYNTHASE CATALYTIC SUBUNIT A [UDP-FORMING]"/>
    <property type="match status" value="1"/>
</dbReference>
<evidence type="ECO:0000256" key="14">
    <source>
        <dbReference type="ARBA" id="ARBA00023136"/>
    </source>
</evidence>
<dbReference type="Pfam" id="PF07238">
    <property type="entry name" value="PilZ"/>
    <property type="match status" value="1"/>
</dbReference>
<keyword evidence="9 16" id="KW-0328">Glycosyltransferase</keyword>
<dbReference type="PRINTS" id="PR01439">
    <property type="entry name" value="CELLSNTHASEA"/>
</dbReference>
<keyword evidence="12 16" id="KW-0135">Cellulose biosynthesis</keyword>
<evidence type="ECO:0000256" key="9">
    <source>
        <dbReference type="ARBA" id="ARBA00022676"/>
    </source>
</evidence>
<dbReference type="GO" id="GO:0006011">
    <property type="term" value="P:UDP-alpha-D-glucose metabolic process"/>
    <property type="evidence" value="ECO:0007669"/>
    <property type="project" value="InterPro"/>
</dbReference>
<evidence type="ECO:0000256" key="6">
    <source>
        <dbReference type="ARBA" id="ARBA00022475"/>
    </source>
</evidence>
<evidence type="ECO:0000313" key="20">
    <source>
        <dbReference type="Proteomes" id="UP000434044"/>
    </source>
</evidence>
<dbReference type="InterPro" id="IPR009875">
    <property type="entry name" value="PilZ_domain"/>
</dbReference>
<feature type="domain" description="PilZ" evidence="18">
    <location>
        <begin position="570"/>
        <end position="671"/>
    </location>
</feature>
<comment type="pathway">
    <text evidence="2 16">Glycan metabolism; bacterial cellulose biosynthesis.</text>
</comment>
<comment type="caution">
    <text evidence="19">The sequence shown here is derived from an EMBL/GenBank/DDBJ whole genome shotgun (WGS) entry which is preliminary data.</text>
</comment>
<dbReference type="SUPFAM" id="SSF141371">
    <property type="entry name" value="PilZ domain-like"/>
    <property type="match status" value="1"/>
</dbReference>
<name>A0A6N8E9Y4_9GAMM</name>
<feature type="transmembrane region" description="Helical" evidence="16">
    <location>
        <begin position="407"/>
        <end position="428"/>
    </location>
</feature>
<keyword evidence="7 16" id="KW-0997">Cell inner membrane</keyword>
<evidence type="ECO:0000256" key="7">
    <source>
        <dbReference type="ARBA" id="ARBA00022519"/>
    </source>
</evidence>
<evidence type="ECO:0000256" key="12">
    <source>
        <dbReference type="ARBA" id="ARBA00022916"/>
    </source>
</evidence>
<gene>
    <name evidence="19" type="primary">bcsA</name>
    <name evidence="19" type="ORF">GJ668_04115</name>
</gene>
<accession>A0A6N8E9Y4</accession>
<dbReference type="EC" id="2.4.1.12" evidence="4 16"/>
<dbReference type="PANTHER" id="PTHR43867">
    <property type="entry name" value="CELLULOSE SYNTHASE CATALYTIC SUBUNIT A [UDP-FORMING]"/>
    <property type="match status" value="1"/>
</dbReference>
<evidence type="ECO:0000313" key="19">
    <source>
        <dbReference type="EMBL" id="MTW20280.1"/>
    </source>
</evidence>
<evidence type="ECO:0000256" key="5">
    <source>
        <dbReference type="ARBA" id="ARBA00018714"/>
    </source>
</evidence>
<reference evidence="19 20" key="1">
    <citation type="submission" date="2019-11" db="EMBL/GenBank/DDBJ databases">
        <title>Whole-genome sequence of the anaerobic purple sulfur bacterium Allochromatium palmeri DSM 15591.</title>
        <authorList>
            <person name="Kyndt J.A."/>
            <person name="Meyer T.E."/>
        </authorList>
    </citation>
    <scope>NUCLEOTIDE SEQUENCE [LARGE SCALE GENOMIC DNA]</scope>
    <source>
        <strain evidence="19 20">DSM 15591</strain>
    </source>
</reference>
<dbReference type="EMBL" id="WNKT01000005">
    <property type="protein sequence ID" value="MTW20280.1"/>
    <property type="molecule type" value="Genomic_DNA"/>
</dbReference>
<dbReference type="Gene3D" id="2.40.10.220">
    <property type="entry name" value="predicted glycosyltransferase like domains"/>
    <property type="match status" value="1"/>
</dbReference>
<dbReference type="Gene3D" id="3.90.550.10">
    <property type="entry name" value="Spore Coat Polysaccharide Biosynthesis Protein SpsA, Chain A"/>
    <property type="match status" value="1"/>
</dbReference>
<feature type="transmembrane region" description="Helical" evidence="16">
    <location>
        <begin position="440"/>
        <end position="459"/>
    </location>
</feature>
<evidence type="ECO:0000256" key="8">
    <source>
        <dbReference type="ARBA" id="ARBA00022636"/>
    </source>
</evidence>
<dbReference type="Proteomes" id="UP000434044">
    <property type="component" value="Unassembled WGS sequence"/>
</dbReference>
<keyword evidence="11 16" id="KW-0812">Transmembrane</keyword>
<evidence type="ECO:0000259" key="17">
    <source>
        <dbReference type="Pfam" id="PF00535"/>
    </source>
</evidence>
<comment type="function">
    <text evidence="16">Catalytic subunit of cellulose synthase. It polymerizes uridine 5'-diphosphate glucose to cellulose.</text>
</comment>
<feature type="transmembrane region" description="Helical" evidence="16">
    <location>
        <begin position="547"/>
        <end position="566"/>
    </location>
</feature>
<keyword evidence="10 16" id="KW-0808">Transferase</keyword>
<keyword evidence="6 16" id="KW-1003">Cell membrane</keyword>
<dbReference type="InterPro" id="IPR050321">
    <property type="entry name" value="Glycosyltr_2/OpgH_subfam"/>
</dbReference>
<dbReference type="GO" id="GO:0005886">
    <property type="term" value="C:plasma membrane"/>
    <property type="evidence" value="ECO:0007669"/>
    <property type="project" value="UniProtKB-SubCell"/>
</dbReference>
<evidence type="ECO:0000256" key="15">
    <source>
        <dbReference type="ARBA" id="ARBA00048682"/>
    </source>
</evidence>
<dbReference type="RefSeq" id="WP_155448847.1">
    <property type="nucleotide sequence ID" value="NZ_WNKT01000005.1"/>
</dbReference>
<comment type="subcellular location">
    <subcellularLocation>
        <location evidence="1">Cell inner membrane</location>
        <topology evidence="1">Multi-pass membrane protein</topology>
    </subcellularLocation>
</comment>
<organism evidence="19 20">
    <name type="scientific">Allochromatium palmeri</name>
    <dbReference type="NCBI Taxonomy" id="231048"/>
    <lineage>
        <taxon>Bacteria</taxon>
        <taxon>Pseudomonadati</taxon>
        <taxon>Pseudomonadota</taxon>
        <taxon>Gammaproteobacteria</taxon>
        <taxon>Chromatiales</taxon>
        <taxon>Chromatiaceae</taxon>
        <taxon>Allochromatium</taxon>
    </lineage>
</organism>
<feature type="transmembrane region" description="Helical" evidence="16">
    <location>
        <begin position="689"/>
        <end position="707"/>
    </location>
</feature>
<feature type="transmembrane region" description="Helical" evidence="16">
    <location>
        <begin position="27"/>
        <end position="44"/>
    </location>
</feature>
<dbReference type="Pfam" id="PF00535">
    <property type="entry name" value="Glycos_transf_2"/>
    <property type="match status" value="1"/>
</dbReference>